<dbReference type="GO" id="GO:0003700">
    <property type="term" value="F:DNA-binding transcription factor activity"/>
    <property type="evidence" value="ECO:0007669"/>
    <property type="project" value="InterPro"/>
</dbReference>
<evidence type="ECO:0000256" key="2">
    <source>
        <dbReference type="ARBA" id="ARBA00023125"/>
    </source>
</evidence>
<keyword evidence="2 5" id="KW-0238">DNA-binding</keyword>
<organism evidence="5 6">
    <name type="scientific">Hydrogenispora ethanolica</name>
    <dbReference type="NCBI Taxonomy" id="1082276"/>
    <lineage>
        <taxon>Bacteria</taxon>
        <taxon>Bacillati</taxon>
        <taxon>Bacillota</taxon>
        <taxon>Hydrogenispora</taxon>
    </lineage>
</organism>
<dbReference type="InterPro" id="IPR003313">
    <property type="entry name" value="AraC-bd"/>
</dbReference>
<gene>
    <name evidence="5" type="ORF">EDC14_100145</name>
</gene>
<dbReference type="Gene3D" id="1.10.10.60">
    <property type="entry name" value="Homeodomain-like"/>
    <property type="match status" value="2"/>
</dbReference>
<keyword evidence="6" id="KW-1185">Reference proteome</keyword>
<dbReference type="PANTHER" id="PTHR43280:SF2">
    <property type="entry name" value="HTH-TYPE TRANSCRIPTIONAL REGULATOR EXSA"/>
    <property type="match status" value="1"/>
</dbReference>
<proteinExistence type="predicted"/>
<dbReference type="SMART" id="SM00342">
    <property type="entry name" value="HTH_ARAC"/>
    <property type="match status" value="1"/>
</dbReference>
<keyword evidence="3" id="KW-0804">Transcription</keyword>
<dbReference type="PANTHER" id="PTHR43280">
    <property type="entry name" value="ARAC-FAMILY TRANSCRIPTIONAL REGULATOR"/>
    <property type="match status" value="1"/>
</dbReference>
<dbReference type="SUPFAM" id="SSF51215">
    <property type="entry name" value="Regulatory protein AraC"/>
    <property type="match status" value="1"/>
</dbReference>
<dbReference type="PROSITE" id="PS00041">
    <property type="entry name" value="HTH_ARAC_FAMILY_1"/>
    <property type="match status" value="1"/>
</dbReference>
<dbReference type="Proteomes" id="UP000295008">
    <property type="component" value="Unassembled WGS sequence"/>
</dbReference>
<dbReference type="Gene3D" id="2.60.120.10">
    <property type="entry name" value="Jelly Rolls"/>
    <property type="match status" value="1"/>
</dbReference>
<sequence length="315" mass="35956">MLFLGDFPISGASEDDRMKQGHYPLLEGKTLFRAGEEVYINRSTELEEYCNRLHRHDFIEIAYVSAGSGIHIVGDQQYRTGKGDLFVIHDDVPHGFFADPGRGAENPVVYNCVFTPKFIDASLLGSSHFSALASSFLFKSLFPREYTPIPDLSLQGVELHEVGELFGKMYQEYQAMRKGYLDLIRAYLIELIIKIFRAMELSSARNPSPQHRQMIGKAIDYLKGNYNTQVKLEDLAVRSFISKNYFSKLFKEVSGLNFSDYIQKLRIEEACHLLQTTDLKVIDIAAQVGIKDLKFFYEVFKKITGRTPGDYRKGQ</sequence>
<dbReference type="InterPro" id="IPR037923">
    <property type="entry name" value="HTH-like"/>
</dbReference>
<dbReference type="AlphaFoldDB" id="A0A4R1SB46"/>
<dbReference type="GO" id="GO:0043565">
    <property type="term" value="F:sequence-specific DNA binding"/>
    <property type="evidence" value="ECO:0007669"/>
    <property type="project" value="InterPro"/>
</dbReference>
<dbReference type="Pfam" id="PF12833">
    <property type="entry name" value="HTH_18"/>
    <property type="match status" value="1"/>
</dbReference>
<evidence type="ECO:0000313" key="5">
    <source>
        <dbReference type="EMBL" id="TCL76765.1"/>
    </source>
</evidence>
<evidence type="ECO:0000256" key="1">
    <source>
        <dbReference type="ARBA" id="ARBA00023015"/>
    </source>
</evidence>
<dbReference type="InterPro" id="IPR018060">
    <property type="entry name" value="HTH_AraC"/>
</dbReference>
<dbReference type="PROSITE" id="PS01124">
    <property type="entry name" value="HTH_ARAC_FAMILY_2"/>
    <property type="match status" value="1"/>
</dbReference>
<feature type="domain" description="HTH araC/xylS-type" evidence="4">
    <location>
        <begin position="216"/>
        <end position="314"/>
    </location>
</feature>
<accession>A0A4R1SB46</accession>
<comment type="caution">
    <text evidence="5">The sequence shown here is derived from an EMBL/GenBank/DDBJ whole genome shotgun (WGS) entry which is preliminary data.</text>
</comment>
<reference evidence="5 6" key="1">
    <citation type="submission" date="2019-03" db="EMBL/GenBank/DDBJ databases">
        <title>Genomic Encyclopedia of Type Strains, Phase IV (KMG-IV): sequencing the most valuable type-strain genomes for metagenomic binning, comparative biology and taxonomic classification.</title>
        <authorList>
            <person name="Goeker M."/>
        </authorList>
    </citation>
    <scope>NUCLEOTIDE SEQUENCE [LARGE SCALE GENOMIC DNA]</scope>
    <source>
        <strain evidence="5 6">LX-B</strain>
    </source>
</reference>
<dbReference type="InterPro" id="IPR014710">
    <property type="entry name" value="RmlC-like_jellyroll"/>
</dbReference>
<keyword evidence="1" id="KW-0805">Transcription regulation</keyword>
<name>A0A4R1SB46_HYDET</name>
<evidence type="ECO:0000256" key="3">
    <source>
        <dbReference type="ARBA" id="ARBA00023163"/>
    </source>
</evidence>
<dbReference type="EMBL" id="SLUN01000001">
    <property type="protein sequence ID" value="TCL76765.1"/>
    <property type="molecule type" value="Genomic_DNA"/>
</dbReference>
<dbReference type="InterPro" id="IPR009057">
    <property type="entry name" value="Homeodomain-like_sf"/>
</dbReference>
<dbReference type="SUPFAM" id="SSF46689">
    <property type="entry name" value="Homeodomain-like"/>
    <property type="match status" value="2"/>
</dbReference>
<evidence type="ECO:0000313" key="6">
    <source>
        <dbReference type="Proteomes" id="UP000295008"/>
    </source>
</evidence>
<dbReference type="Pfam" id="PF02311">
    <property type="entry name" value="AraC_binding"/>
    <property type="match status" value="1"/>
</dbReference>
<evidence type="ECO:0000259" key="4">
    <source>
        <dbReference type="PROSITE" id="PS01124"/>
    </source>
</evidence>
<protein>
    <submittedName>
        <fullName evidence="5">AraC-like DNA-binding protein</fullName>
    </submittedName>
</protein>
<dbReference type="InterPro" id="IPR018062">
    <property type="entry name" value="HTH_AraC-typ_CS"/>
</dbReference>